<comment type="caution">
    <text evidence="1">The sequence shown here is derived from an EMBL/GenBank/DDBJ whole genome shotgun (WGS) entry which is preliminary data.</text>
</comment>
<gene>
    <name evidence="1" type="ORF">PENSUB_8754</name>
</gene>
<evidence type="ECO:0000313" key="2">
    <source>
        <dbReference type="Proteomes" id="UP000186955"/>
    </source>
</evidence>
<dbReference type="EMBL" id="MNBE01000665">
    <property type="protein sequence ID" value="OKO98837.1"/>
    <property type="molecule type" value="Genomic_DNA"/>
</dbReference>
<dbReference type="AlphaFoldDB" id="A0A1Q5TF24"/>
<name>A0A1Q5TF24_9EURO</name>
<sequence>MESKSQKSEISFDAFSFPARESRSPKYFLADITHTSALDSRVAFLLIPQFGDQPMEKNIGRCLHCGKHAD</sequence>
<accession>A0A1Q5TF24</accession>
<protein>
    <submittedName>
        <fullName evidence="1">Uncharacterized protein</fullName>
    </submittedName>
</protein>
<dbReference type="Proteomes" id="UP000186955">
    <property type="component" value="Unassembled WGS sequence"/>
</dbReference>
<proteinExistence type="predicted"/>
<reference evidence="1 2" key="1">
    <citation type="submission" date="2016-10" db="EMBL/GenBank/DDBJ databases">
        <title>Genome sequence of the ascomycete fungus Penicillium subrubescens.</title>
        <authorList>
            <person name="De Vries R.P."/>
            <person name="Peng M."/>
            <person name="Dilokpimol A."/>
            <person name="Hilden K."/>
            <person name="Makela M.R."/>
            <person name="Grigoriev I."/>
            <person name="Riley R."/>
            <person name="Granchi Z."/>
        </authorList>
    </citation>
    <scope>NUCLEOTIDE SEQUENCE [LARGE SCALE GENOMIC DNA]</scope>
    <source>
        <strain evidence="1 2">CBS 132785</strain>
    </source>
</reference>
<organism evidence="1 2">
    <name type="scientific">Penicillium subrubescens</name>
    <dbReference type="NCBI Taxonomy" id="1316194"/>
    <lineage>
        <taxon>Eukaryota</taxon>
        <taxon>Fungi</taxon>
        <taxon>Dikarya</taxon>
        <taxon>Ascomycota</taxon>
        <taxon>Pezizomycotina</taxon>
        <taxon>Eurotiomycetes</taxon>
        <taxon>Eurotiomycetidae</taxon>
        <taxon>Eurotiales</taxon>
        <taxon>Aspergillaceae</taxon>
        <taxon>Penicillium</taxon>
    </lineage>
</organism>
<evidence type="ECO:0000313" key="1">
    <source>
        <dbReference type="EMBL" id="OKO98837.1"/>
    </source>
</evidence>
<keyword evidence="2" id="KW-1185">Reference proteome</keyword>